<dbReference type="EMBL" id="ML977357">
    <property type="protein sequence ID" value="KAF2107019.1"/>
    <property type="molecule type" value="Genomic_DNA"/>
</dbReference>
<evidence type="ECO:0000313" key="1">
    <source>
        <dbReference type="EMBL" id="KAF2107019.1"/>
    </source>
</evidence>
<gene>
    <name evidence="1" type="ORF">BDV96DRAFT_308498</name>
</gene>
<proteinExistence type="predicted"/>
<protein>
    <submittedName>
        <fullName evidence="1">Uncharacterized protein</fullName>
    </submittedName>
</protein>
<keyword evidence="2" id="KW-1185">Reference proteome</keyword>
<dbReference type="Proteomes" id="UP000799770">
    <property type="component" value="Unassembled WGS sequence"/>
</dbReference>
<organism evidence="1 2">
    <name type="scientific">Lophiotrema nucula</name>
    <dbReference type="NCBI Taxonomy" id="690887"/>
    <lineage>
        <taxon>Eukaryota</taxon>
        <taxon>Fungi</taxon>
        <taxon>Dikarya</taxon>
        <taxon>Ascomycota</taxon>
        <taxon>Pezizomycotina</taxon>
        <taxon>Dothideomycetes</taxon>
        <taxon>Pleosporomycetidae</taxon>
        <taxon>Pleosporales</taxon>
        <taxon>Lophiotremataceae</taxon>
        <taxon>Lophiotrema</taxon>
    </lineage>
</organism>
<evidence type="ECO:0000313" key="2">
    <source>
        <dbReference type="Proteomes" id="UP000799770"/>
    </source>
</evidence>
<dbReference type="OrthoDB" id="72726at2759"/>
<accession>A0A6A5YIE2</accession>
<reference evidence="1" key="1">
    <citation type="journal article" date="2020" name="Stud. Mycol.">
        <title>101 Dothideomycetes genomes: a test case for predicting lifestyles and emergence of pathogens.</title>
        <authorList>
            <person name="Haridas S."/>
            <person name="Albert R."/>
            <person name="Binder M."/>
            <person name="Bloem J."/>
            <person name="Labutti K."/>
            <person name="Salamov A."/>
            <person name="Andreopoulos B."/>
            <person name="Baker S."/>
            <person name="Barry K."/>
            <person name="Bills G."/>
            <person name="Bluhm B."/>
            <person name="Cannon C."/>
            <person name="Castanera R."/>
            <person name="Culley D."/>
            <person name="Daum C."/>
            <person name="Ezra D."/>
            <person name="Gonzalez J."/>
            <person name="Henrissat B."/>
            <person name="Kuo A."/>
            <person name="Liang C."/>
            <person name="Lipzen A."/>
            <person name="Lutzoni F."/>
            <person name="Magnuson J."/>
            <person name="Mondo S."/>
            <person name="Nolan M."/>
            <person name="Ohm R."/>
            <person name="Pangilinan J."/>
            <person name="Park H.-J."/>
            <person name="Ramirez L."/>
            <person name="Alfaro M."/>
            <person name="Sun H."/>
            <person name="Tritt A."/>
            <person name="Yoshinaga Y."/>
            <person name="Zwiers L.-H."/>
            <person name="Turgeon B."/>
            <person name="Goodwin S."/>
            <person name="Spatafora J."/>
            <person name="Crous P."/>
            <person name="Grigoriev I."/>
        </authorList>
    </citation>
    <scope>NUCLEOTIDE SEQUENCE</scope>
    <source>
        <strain evidence="1">CBS 627.86</strain>
    </source>
</reference>
<name>A0A6A5YIE2_9PLEO</name>
<dbReference type="AlphaFoldDB" id="A0A6A5YIE2"/>
<sequence length="344" mass="39309">MASEESRPTLLLLAQEVRDEIYRLVFTATRLRIGERWKDDIRHLSKPAKDSLALLQTCKQLHEEIGDTWKSYVLFDFVSVFSFMDTLSSLPTASLDRVRHARVYGGQVQLQQHTGVPLTSRVRTTRNPSNLGDLLNILTGLKLDSLTVLLDHRCSAQGEVIRGIITTSVGWKNLYVMTQSRTCCQSDWTPAVRHLGCTKPGLNIAVYRSLSLRKPMAVLDPDDRVLVTRDMKSAGLWTGEILVIAKRKFDEEPLGGFWIQKPLDLHFGPLTVTWVDIRDTCSEARPRGNVMQQIVEIDEYDDVEKYTWYEPWHERAMLSLDDDEGDNEGYNIPIPRGLRRDLRA</sequence>